<dbReference type="AlphaFoldDB" id="S2JTS0"/>
<keyword evidence="2" id="KW-1185">Reference proteome</keyword>
<organism evidence="1 2">
    <name type="scientific">Mucor circinelloides f. circinelloides (strain 1006PhL)</name>
    <name type="common">Mucormycosis agent</name>
    <name type="synonym">Calyptromyces circinelloides</name>
    <dbReference type="NCBI Taxonomy" id="1220926"/>
    <lineage>
        <taxon>Eukaryota</taxon>
        <taxon>Fungi</taxon>
        <taxon>Fungi incertae sedis</taxon>
        <taxon>Mucoromycota</taxon>
        <taxon>Mucoromycotina</taxon>
        <taxon>Mucoromycetes</taxon>
        <taxon>Mucorales</taxon>
        <taxon>Mucorineae</taxon>
        <taxon>Mucoraceae</taxon>
        <taxon>Mucor</taxon>
    </lineage>
</organism>
<dbReference type="OMA" id="NTQNHGT"/>
<dbReference type="InterPro" id="IPR029063">
    <property type="entry name" value="SAM-dependent_MTases_sf"/>
</dbReference>
<protein>
    <submittedName>
        <fullName evidence="1">Uncharacterized protein</fullName>
    </submittedName>
</protein>
<sequence length="268" mass="30522">MQLMDFQDLSDTKSLSTFSIKLNPSFALHLSQQNNTQNHGTTVWDSAKLLAFYLFDTIKKPTFKENKVQNNKTCLELGSGCGLGGLIMASLGFETVLTDLPEVVDRVLQPNCATAIDAITDWWYHLQHTTQSIDPPKITVQSLDWLQLMDQENQQHSPQTYHYIIASDCIYEIELVEPLLNCIRYYASPSTMIFIAMERRDDTVVDGFINKAKAFGFEARMILKKLLNSKSVGNEDVEIWKLKLRKSRISNNVMLNDKSVNSKHHVCV</sequence>
<dbReference type="PANTHER" id="PTHR14614">
    <property type="entry name" value="HEPATOCELLULAR CARCINOMA-ASSOCIATED ANTIGEN"/>
    <property type="match status" value="1"/>
</dbReference>
<dbReference type="InterPro" id="IPR019410">
    <property type="entry name" value="Methyltransf_16"/>
</dbReference>
<dbReference type="OrthoDB" id="194386at2759"/>
<dbReference type="SUPFAM" id="SSF53335">
    <property type="entry name" value="S-adenosyl-L-methionine-dependent methyltransferases"/>
    <property type="match status" value="1"/>
</dbReference>
<evidence type="ECO:0000313" key="1">
    <source>
        <dbReference type="EMBL" id="EPB86173.1"/>
    </source>
</evidence>
<dbReference type="EMBL" id="KE123995">
    <property type="protein sequence ID" value="EPB86173.1"/>
    <property type="molecule type" value="Genomic_DNA"/>
</dbReference>
<gene>
    <name evidence="1" type="ORF">HMPREF1544_07075</name>
</gene>
<dbReference type="VEuPathDB" id="FungiDB:HMPREF1544_07075"/>
<dbReference type="Gene3D" id="3.40.50.150">
    <property type="entry name" value="Vaccinia Virus protein VP39"/>
    <property type="match status" value="1"/>
</dbReference>
<dbReference type="Proteomes" id="UP000014254">
    <property type="component" value="Unassembled WGS sequence"/>
</dbReference>
<accession>S2JTS0</accession>
<name>S2JTS0_MUCC1</name>
<proteinExistence type="predicted"/>
<reference evidence="2" key="1">
    <citation type="submission" date="2013-05" db="EMBL/GenBank/DDBJ databases">
        <title>The Genome sequence of Mucor circinelloides f. circinelloides 1006PhL.</title>
        <authorList>
            <consortium name="The Broad Institute Genomics Platform"/>
            <person name="Cuomo C."/>
            <person name="Earl A."/>
            <person name="Findley K."/>
            <person name="Lee S.C."/>
            <person name="Walker B."/>
            <person name="Young S."/>
            <person name="Zeng Q."/>
            <person name="Gargeya S."/>
            <person name="Fitzgerald M."/>
            <person name="Haas B."/>
            <person name="Abouelleil A."/>
            <person name="Allen A.W."/>
            <person name="Alvarado L."/>
            <person name="Arachchi H.M."/>
            <person name="Berlin A.M."/>
            <person name="Chapman S.B."/>
            <person name="Gainer-Dewar J."/>
            <person name="Goldberg J."/>
            <person name="Griggs A."/>
            <person name="Gujja S."/>
            <person name="Hansen M."/>
            <person name="Howarth C."/>
            <person name="Imamovic A."/>
            <person name="Ireland A."/>
            <person name="Larimer J."/>
            <person name="McCowan C."/>
            <person name="Murphy C."/>
            <person name="Pearson M."/>
            <person name="Poon T.W."/>
            <person name="Priest M."/>
            <person name="Roberts A."/>
            <person name="Saif S."/>
            <person name="Shea T."/>
            <person name="Sisk P."/>
            <person name="Sykes S."/>
            <person name="Wortman J."/>
            <person name="Nusbaum C."/>
            <person name="Birren B."/>
        </authorList>
    </citation>
    <scope>NUCLEOTIDE SEQUENCE [LARGE SCALE GENOMIC DNA]</scope>
    <source>
        <strain evidence="2">1006PhL</strain>
    </source>
</reference>
<dbReference type="STRING" id="1220926.S2JTS0"/>
<dbReference type="Pfam" id="PF10294">
    <property type="entry name" value="Methyltransf_16"/>
    <property type="match status" value="1"/>
</dbReference>
<dbReference type="eggNOG" id="KOG2793">
    <property type="taxonomic scope" value="Eukaryota"/>
</dbReference>
<dbReference type="InParanoid" id="S2JTS0"/>
<evidence type="ECO:0000313" key="2">
    <source>
        <dbReference type="Proteomes" id="UP000014254"/>
    </source>
</evidence>